<dbReference type="OrthoDB" id="435402at2759"/>
<keyword evidence="6" id="KW-1185">Reference proteome</keyword>
<dbReference type="InterPro" id="IPR006630">
    <property type="entry name" value="La_HTH"/>
</dbReference>
<name>A0A2I4B590_AUSLI</name>
<dbReference type="GO" id="GO:0003729">
    <property type="term" value="F:mRNA binding"/>
    <property type="evidence" value="ECO:0007669"/>
    <property type="project" value="TreeGrafter"/>
</dbReference>
<dbReference type="STRING" id="52670.A0A2I4B590"/>
<feature type="domain" description="SUZ-C" evidence="5">
    <location>
        <begin position="267"/>
        <end position="316"/>
    </location>
</feature>
<feature type="region of interest" description="Disordered" evidence="3">
    <location>
        <begin position="177"/>
        <end position="204"/>
    </location>
</feature>
<dbReference type="CTD" id="565767"/>
<dbReference type="PROSITE" id="PS50961">
    <property type="entry name" value="HTH_LA"/>
    <property type="match status" value="1"/>
</dbReference>
<gene>
    <name evidence="7" type="primary">larp6b</name>
</gene>
<dbReference type="Pfam" id="PF12901">
    <property type="entry name" value="SUZ-C"/>
    <property type="match status" value="1"/>
</dbReference>
<dbReference type="RefSeq" id="XP_013862902.1">
    <property type="nucleotide sequence ID" value="XM_014007448.1"/>
</dbReference>
<evidence type="ECO:0000259" key="4">
    <source>
        <dbReference type="PROSITE" id="PS50961"/>
    </source>
</evidence>
<evidence type="ECO:0000256" key="2">
    <source>
        <dbReference type="PROSITE-ProRule" id="PRU00332"/>
    </source>
</evidence>
<dbReference type="InterPro" id="IPR036390">
    <property type="entry name" value="WH_DNA-bd_sf"/>
</dbReference>
<evidence type="ECO:0000313" key="6">
    <source>
        <dbReference type="Proteomes" id="UP000192220"/>
    </source>
</evidence>
<protein>
    <submittedName>
        <fullName evidence="7">La-related protein 6</fullName>
    </submittedName>
</protein>
<keyword evidence="1 2" id="KW-0694">RNA-binding</keyword>
<dbReference type="InterPro" id="IPR045180">
    <property type="entry name" value="La_dom_prot"/>
</dbReference>
<dbReference type="KEGG" id="alim:106516882"/>
<dbReference type="PANTHER" id="PTHR22792">
    <property type="entry name" value="LUPUS LA PROTEIN-RELATED"/>
    <property type="match status" value="1"/>
</dbReference>
<feature type="region of interest" description="Disordered" evidence="3">
    <location>
        <begin position="252"/>
        <end position="317"/>
    </location>
</feature>
<evidence type="ECO:0000256" key="1">
    <source>
        <dbReference type="ARBA" id="ARBA00022884"/>
    </source>
</evidence>
<dbReference type="SMART" id="SM00715">
    <property type="entry name" value="LA"/>
    <property type="match status" value="1"/>
</dbReference>
<dbReference type="InterPro" id="IPR036388">
    <property type="entry name" value="WH-like_DNA-bd_sf"/>
</dbReference>
<dbReference type="InterPro" id="IPR024642">
    <property type="entry name" value="SUZ-C"/>
</dbReference>
<dbReference type="Proteomes" id="UP000192220">
    <property type="component" value="Unplaced"/>
</dbReference>
<dbReference type="Pfam" id="PF05383">
    <property type="entry name" value="La"/>
    <property type="match status" value="1"/>
</dbReference>
<sequence length="317" mass="35900">MFSDGHLAEDGFLLKHIQRNKQGYVSLRLVTSLKKIKALTSDWYMTLAAANCSDLLEVNDECSKVRRKEPLPQWLMDSPTSRLLLLWNKYDNENPSLVLKALEKFTVPDSVRSIWILHPGEEVPKVLQCYTQRHREIGQRLCVVVKFSHFQAVRSAFDALKEEEKVSKEGLRVMAMGWKSTQSGTKSDSSEEKPRNQPEEDPMEIPKVLLQLEASSLVKATEESSETFAPEVCQGWTTSCSSQSFRRLKQRYNRTSPGSGDHLKRSSQSPWVLKRKTAAGAGSSNNAEPPNAPRLITTVLRYPTGPDGTRGFNYRRE</sequence>
<dbReference type="Gene3D" id="1.10.10.10">
    <property type="entry name" value="Winged helix-like DNA-binding domain superfamily/Winged helix DNA-binding domain"/>
    <property type="match status" value="1"/>
</dbReference>
<feature type="compositionally biased region" description="Basic and acidic residues" evidence="3">
    <location>
        <begin position="188"/>
        <end position="198"/>
    </location>
</feature>
<evidence type="ECO:0000259" key="5">
    <source>
        <dbReference type="PROSITE" id="PS51938"/>
    </source>
</evidence>
<evidence type="ECO:0000256" key="3">
    <source>
        <dbReference type="SAM" id="MobiDB-lite"/>
    </source>
</evidence>
<organism evidence="6 7">
    <name type="scientific">Austrofundulus limnaeus</name>
    <name type="common">Annual killifish</name>
    <dbReference type="NCBI Taxonomy" id="52670"/>
    <lineage>
        <taxon>Eukaryota</taxon>
        <taxon>Metazoa</taxon>
        <taxon>Chordata</taxon>
        <taxon>Craniata</taxon>
        <taxon>Vertebrata</taxon>
        <taxon>Euteleostomi</taxon>
        <taxon>Actinopterygii</taxon>
        <taxon>Neopterygii</taxon>
        <taxon>Teleostei</taxon>
        <taxon>Neoteleostei</taxon>
        <taxon>Acanthomorphata</taxon>
        <taxon>Ovalentaria</taxon>
        <taxon>Atherinomorphae</taxon>
        <taxon>Cyprinodontiformes</taxon>
        <taxon>Rivulidae</taxon>
        <taxon>Austrofundulus</taxon>
    </lineage>
</organism>
<feature type="domain" description="HTH La-type RNA-binding" evidence="4">
    <location>
        <begin position="1"/>
        <end position="75"/>
    </location>
</feature>
<reference evidence="7" key="1">
    <citation type="submission" date="2025-08" db="UniProtKB">
        <authorList>
            <consortium name="RefSeq"/>
        </authorList>
    </citation>
    <scope>IDENTIFICATION</scope>
    <source>
        <strain evidence="7">Quisiro</strain>
        <tissue evidence="7">Liver</tissue>
    </source>
</reference>
<dbReference type="PROSITE" id="PS51938">
    <property type="entry name" value="SUZ_C"/>
    <property type="match status" value="1"/>
</dbReference>
<proteinExistence type="predicted"/>
<evidence type="ECO:0000313" key="7">
    <source>
        <dbReference type="RefSeq" id="XP_013862902.1"/>
    </source>
</evidence>
<dbReference type="PANTHER" id="PTHR22792:SF61">
    <property type="entry name" value="LA RIBONUCLEOPROTEIN DOMAIN FAMILY MEMBER 6"/>
    <property type="match status" value="1"/>
</dbReference>
<accession>A0A2I4B590</accession>
<dbReference type="AlphaFoldDB" id="A0A2I4B590"/>
<dbReference type="InParanoid" id="A0A2I4B590"/>
<dbReference type="SUPFAM" id="SSF46785">
    <property type="entry name" value="Winged helix' DNA-binding domain"/>
    <property type="match status" value="1"/>
</dbReference>
<dbReference type="GO" id="GO:0005634">
    <property type="term" value="C:nucleus"/>
    <property type="evidence" value="ECO:0007669"/>
    <property type="project" value="TreeGrafter"/>
</dbReference>